<dbReference type="GO" id="GO:0016987">
    <property type="term" value="F:sigma factor activity"/>
    <property type="evidence" value="ECO:0007669"/>
    <property type="project" value="UniProtKB-KW"/>
</dbReference>
<dbReference type="AlphaFoldDB" id="A0A290QAB8"/>
<evidence type="ECO:0000313" key="9">
    <source>
        <dbReference type="EMBL" id="ATC65464.1"/>
    </source>
</evidence>
<dbReference type="InterPro" id="IPR013324">
    <property type="entry name" value="RNA_pol_sigma_r3/r4-like"/>
</dbReference>
<evidence type="ECO:0000256" key="1">
    <source>
        <dbReference type="ARBA" id="ARBA00010641"/>
    </source>
</evidence>
<proteinExistence type="inferred from homology"/>
<dbReference type="InterPro" id="IPR007627">
    <property type="entry name" value="RNA_pol_sigma70_r2"/>
</dbReference>
<accession>A0A290QAB8</accession>
<feature type="domain" description="RNA polymerase sigma-70 region 2" evidence="7">
    <location>
        <begin position="23"/>
        <end position="91"/>
    </location>
</feature>
<evidence type="ECO:0000256" key="4">
    <source>
        <dbReference type="ARBA" id="ARBA00023125"/>
    </source>
</evidence>
<dbReference type="Gene3D" id="1.10.10.10">
    <property type="entry name" value="Winged helix-like DNA-binding domain superfamily/Winged helix DNA-binding domain"/>
    <property type="match status" value="1"/>
</dbReference>
<feature type="region of interest" description="Disordered" evidence="6">
    <location>
        <begin position="196"/>
        <end position="218"/>
    </location>
</feature>
<dbReference type="CDD" id="cd06171">
    <property type="entry name" value="Sigma70_r4"/>
    <property type="match status" value="1"/>
</dbReference>
<dbReference type="InterPro" id="IPR036388">
    <property type="entry name" value="WH-like_DNA-bd_sf"/>
</dbReference>
<sequence>MSPPDPQLLRAARAHDFAAWDRLLKAHQLPLYTYIAELIRDDTAALDLVQETFASAVRHLATLRDDARFTSWLFGIAHQKCAQHFRRARRTDARFVDTSSLTPVSDDTSGSPASTDPLANIADPTVDDPLAQLLRREDASALFALVEQLPLPQRSVILLHILEDFPLEEIARITAAPLGTVKSRLHHAKRALRQLLTVPPPPTTPSPAAAPSANTTAS</sequence>
<gene>
    <name evidence="9" type="ORF">CMV30_16775</name>
</gene>
<evidence type="ECO:0000256" key="6">
    <source>
        <dbReference type="SAM" id="MobiDB-lite"/>
    </source>
</evidence>
<dbReference type="KEGG" id="vbh:CMV30_16775"/>
<dbReference type="GO" id="GO:0006352">
    <property type="term" value="P:DNA-templated transcription initiation"/>
    <property type="evidence" value="ECO:0007669"/>
    <property type="project" value="InterPro"/>
</dbReference>
<dbReference type="PANTHER" id="PTHR43133:SF8">
    <property type="entry name" value="RNA POLYMERASE SIGMA FACTOR HI_1459-RELATED"/>
    <property type="match status" value="1"/>
</dbReference>
<dbReference type="OrthoDB" id="9784984at2"/>
<feature type="compositionally biased region" description="Low complexity" evidence="6">
    <location>
        <begin position="206"/>
        <end position="218"/>
    </location>
</feature>
<dbReference type="InterPro" id="IPR013249">
    <property type="entry name" value="RNA_pol_sigma70_r4_t2"/>
</dbReference>
<feature type="compositionally biased region" description="Polar residues" evidence="6">
    <location>
        <begin position="99"/>
        <end position="114"/>
    </location>
</feature>
<keyword evidence="4" id="KW-0238">DNA-binding</keyword>
<keyword evidence="2" id="KW-0805">Transcription regulation</keyword>
<evidence type="ECO:0008006" key="11">
    <source>
        <dbReference type="Google" id="ProtNLM"/>
    </source>
</evidence>
<organism evidence="9 10">
    <name type="scientific">Nibricoccus aquaticus</name>
    <dbReference type="NCBI Taxonomy" id="2576891"/>
    <lineage>
        <taxon>Bacteria</taxon>
        <taxon>Pseudomonadati</taxon>
        <taxon>Verrucomicrobiota</taxon>
        <taxon>Opitutia</taxon>
        <taxon>Opitutales</taxon>
        <taxon>Opitutaceae</taxon>
        <taxon>Nibricoccus</taxon>
    </lineage>
</organism>
<keyword evidence="3" id="KW-0731">Sigma factor</keyword>
<evidence type="ECO:0000256" key="3">
    <source>
        <dbReference type="ARBA" id="ARBA00023082"/>
    </source>
</evidence>
<dbReference type="GO" id="GO:0003677">
    <property type="term" value="F:DNA binding"/>
    <property type="evidence" value="ECO:0007669"/>
    <property type="project" value="UniProtKB-KW"/>
</dbReference>
<keyword evidence="5" id="KW-0804">Transcription</keyword>
<dbReference type="Proteomes" id="UP000217265">
    <property type="component" value="Chromosome"/>
</dbReference>
<protein>
    <recommendedName>
        <fullName evidence="11">RNA polymerase subunit sigma-24</fullName>
    </recommendedName>
</protein>
<feature type="domain" description="RNA polymerase sigma factor 70 region 4 type 2" evidence="8">
    <location>
        <begin position="142"/>
        <end position="192"/>
    </location>
</feature>
<feature type="region of interest" description="Disordered" evidence="6">
    <location>
        <begin position="99"/>
        <end position="122"/>
    </location>
</feature>
<dbReference type="NCBIfam" id="TIGR02937">
    <property type="entry name" value="sigma70-ECF"/>
    <property type="match status" value="1"/>
</dbReference>
<evidence type="ECO:0000256" key="5">
    <source>
        <dbReference type="ARBA" id="ARBA00023163"/>
    </source>
</evidence>
<dbReference type="SUPFAM" id="SSF88946">
    <property type="entry name" value="Sigma2 domain of RNA polymerase sigma factors"/>
    <property type="match status" value="1"/>
</dbReference>
<comment type="similarity">
    <text evidence="1">Belongs to the sigma-70 factor family. ECF subfamily.</text>
</comment>
<dbReference type="SUPFAM" id="SSF88659">
    <property type="entry name" value="Sigma3 and sigma4 domains of RNA polymerase sigma factors"/>
    <property type="match status" value="1"/>
</dbReference>
<evidence type="ECO:0000259" key="7">
    <source>
        <dbReference type="Pfam" id="PF04542"/>
    </source>
</evidence>
<evidence type="ECO:0000256" key="2">
    <source>
        <dbReference type="ARBA" id="ARBA00023015"/>
    </source>
</evidence>
<dbReference type="RefSeq" id="WP_096057093.1">
    <property type="nucleotide sequence ID" value="NZ_CP023344.1"/>
</dbReference>
<dbReference type="InterPro" id="IPR039425">
    <property type="entry name" value="RNA_pol_sigma-70-like"/>
</dbReference>
<evidence type="ECO:0000313" key="10">
    <source>
        <dbReference type="Proteomes" id="UP000217265"/>
    </source>
</evidence>
<dbReference type="Pfam" id="PF08281">
    <property type="entry name" value="Sigma70_r4_2"/>
    <property type="match status" value="1"/>
</dbReference>
<keyword evidence="10" id="KW-1185">Reference proteome</keyword>
<name>A0A290QAB8_9BACT</name>
<dbReference type="Pfam" id="PF04542">
    <property type="entry name" value="Sigma70_r2"/>
    <property type="match status" value="1"/>
</dbReference>
<evidence type="ECO:0000259" key="8">
    <source>
        <dbReference type="Pfam" id="PF08281"/>
    </source>
</evidence>
<dbReference type="InterPro" id="IPR014284">
    <property type="entry name" value="RNA_pol_sigma-70_dom"/>
</dbReference>
<reference evidence="9 10" key="1">
    <citation type="submission" date="2017-09" db="EMBL/GenBank/DDBJ databases">
        <title>Complete genome sequence of Verrucomicrobial strain HZ-65, isolated from freshwater.</title>
        <authorList>
            <person name="Choi A."/>
        </authorList>
    </citation>
    <scope>NUCLEOTIDE SEQUENCE [LARGE SCALE GENOMIC DNA]</scope>
    <source>
        <strain evidence="9 10">HZ-65</strain>
    </source>
</reference>
<dbReference type="InterPro" id="IPR013325">
    <property type="entry name" value="RNA_pol_sigma_r2"/>
</dbReference>
<dbReference type="EMBL" id="CP023344">
    <property type="protein sequence ID" value="ATC65464.1"/>
    <property type="molecule type" value="Genomic_DNA"/>
</dbReference>
<dbReference type="Gene3D" id="1.10.1740.10">
    <property type="match status" value="1"/>
</dbReference>
<dbReference type="PANTHER" id="PTHR43133">
    <property type="entry name" value="RNA POLYMERASE ECF-TYPE SIGMA FACTO"/>
    <property type="match status" value="1"/>
</dbReference>